<dbReference type="InterPro" id="IPR013783">
    <property type="entry name" value="Ig-like_fold"/>
</dbReference>
<evidence type="ECO:0000256" key="3">
    <source>
        <dbReference type="SAM" id="SignalP"/>
    </source>
</evidence>
<reference evidence="5 6" key="1">
    <citation type="submission" date="2020-03" db="EMBL/GenBank/DDBJ databases">
        <title>Complete genome sequence of Shewanella sp.</title>
        <authorList>
            <person name="Kim Y.-S."/>
            <person name="Kim S.-J."/>
            <person name="Jung H.-K."/>
            <person name="Kim K.-H."/>
        </authorList>
    </citation>
    <scope>NUCLEOTIDE SEQUENCE [LARGE SCALE GENOMIC DNA]</scope>
    <source>
        <strain evidence="5 6">PN3F2</strain>
    </source>
</reference>
<organism evidence="5 6">
    <name type="scientific">Shewanella aestuarii</name>
    <dbReference type="NCBI Taxonomy" id="1028752"/>
    <lineage>
        <taxon>Bacteria</taxon>
        <taxon>Pseudomonadati</taxon>
        <taxon>Pseudomonadota</taxon>
        <taxon>Gammaproteobacteria</taxon>
        <taxon>Alteromonadales</taxon>
        <taxon>Shewanellaceae</taxon>
        <taxon>Shewanella</taxon>
    </lineage>
</organism>
<keyword evidence="6" id="KW-1185">Reference proteome</keyword>
<gene>
    <name evidence="5" type="ORF">HBH39_09580</name>
</gene>
<dbReference type="InterPro" id="IPR014756">
    <property type="entry name" value="Ig_E-set"/>
</dbReference>
<dbReference type="AlphaFoldDB" id="A0A6G9QKP4"/>
<dbReference type="Proteomes" id="UP000502608">
    <property type="component" value="Chromosome"/>
</dbReference>
<dbReference type="GO" id="GO:0016798">
    <property type="term" value="F:hydrolase activity, acting on glycosyl bonds"/>
    <property type="evidence" value="ECO:0007669"/>
    <property type="project" value="UniProtKB-KW"/>
</dbReference>
<evidence type="ECO:0000313" key="6">
    <source>
        <dbReference type="Proteomes" id="UP000502608"/>
    </source>
</evidence>
<dbReference type="SUPFAM" id="SSF51445">
    <property type="entry name" value="(Trans)glycosidases"/>
    <property type="match status" value="1"/>
</dbReference>
<dbReference type="Gene3D" id="3.20.20.80">
    <property type="entry name" value="Glycosidases"/>
    <property type="match status" value="1"/>
</dbReference>
<dbReference type="Pfam" id="PF09087">
    <property type="entry name" value="Cyc-maltodext_N"/>
    <property type="match status" value="1"/>
</dbReference>
<name>A0A6G9QKP4_9GAMM</name>
<accession>A0A6G9QKP4</accession>
<keyword evidence="3" id="KW-0732">Signal</keyword>
<proteinExistence type="predicted"/>
<dbReference type="PANTHER" id="PTHR10357:SF210">
    <property type="entry name" value="MALTODEXTRIN GLUCOSIDASE"/>
    <property type="match status" value="1"/>
</dbReference>
<dbReference type="EMBL" id="CP050313">
    <property type="protein sequence ID" value="QIR14703.1"/>
    <property type="molecule type" value="Genomic_DNA"/>
</dbReference>
<keyword evidence="1 5" id="KW-0378">Hydrolase</keyword>
<dbReference type="InterPro" id="IPR017853">
    <property type="entry name" value="GH"/>
</dbReference>
<evidence type="ECO:0000259" key="4">
    <source>
        <dbReference type="SMART" id="SM00642"/>
    </source>
</evidence>
<dbReference type="KEGG" id="saes:HBH39_09580"/>
<dbReference type="PANTHER" id="PTHR10357">
    <property type="entry name" value="ALPHA-AMYLASE FAMILY MEMBER"/>
    <property type="match status" value="1"/>
</dbReference>
<feature type="signal peptide" evidence="3">
    <location>
        <begin position="1"/>
        <end position="22"/>
    </location>
</feature>
<evidence type="ECO:0000256" key="2">
    <source>
        <dbReference type="ARBA" id="ARBA00023295"/>
    </source>
</evidence>
<dbReference type="InterPro" id="IPR006047">
    <property type="entry name" value="GH13_cat_dom"/>
</dbReference>
<dbReference type="InterPro" id="IPR015171">
    <property type="entry name" value="Cyc-maltodext_N"/>
</dbReference>
<dbReference type="CDD" id="cd11340">
    <property type="entry name" value="AmyAc_bac_CMD_like_3"/>
    <property type="match status" value="1"/>
</dbReference>
<dbReference type="SMART" id="SM00642">
    <property type="entry name" value="Aamy"/>
    <property type="match status" value="1"/>
</dbReference>
<evidence type="ECO:0000313" key="5">
    <source>
        <dbReference type="EMBL" id="QIR14703.1"/>
    </source>
</evidence>
<dbReference type="SUPFAM" id="SSF51011">
    <property type="entry name" value="Glycosyl hydrolase domain"/>
    <property type="match status" value="1"/>
</dbReference>
<sequence>MKSFLKLSLLCASISFSFVATHANALDNSIQDFAVEPQFWWAEMHNSQLQLLIYGKDIAKHQIKLKQGKKVKLVKVDTTDSHNHVFVTLDLKGASPQTVSFDIIDNNKVIGQFDYQLLKRAANSAKRVGFNNQDVIYLITPDRFVNGDISNDNHPDMLEKINPDLPDYGGRFGGDIAGIKQALPYLKDLGVTQLWINPLLENNHEKYSYHGYSTTDYYQIDPRFGTNEDYKALVKAANDHGIGVIKDVVVNHIGSNHPWMSNFPSSTWINGQGKPDQEQVYTSHHRTTVQDLYATKIDRSEFEEGWFVPTMPDLNQRDPHLATYLIQNSIWWVEYAGLSGIREDTYSYADKAFLAKWGKAIMDEYPSFNIVGEEWSENPITISYWQQGKVNHDGYQSFTPSMMDFPIAEMLHKSLTHTDPNKGLMDLYEMLANDVVYADPTKLVLFEGNHDTNRIYSLLNEDFGLYQMAIAYVLTSNRIPQIFYGTEVLMTSPKEGRHDGVVRSPFPGGFAGDTVNALTGQGLNSAQKAAQHFIKTLLNYRKHSKAISQGSLAHYVPKDGVYVQFRQFKDENLMVIYHLGEHTTKLDLNRFNEHIKGAKQGRSIISQHTYSLDKLLTLSPKSVTMLSIK</sequence>
<dbReference type="InterPro" id="IPR013780">
    <property type="entry name" value="Glyco_hydro_b"/>
</dbReference>
<dbReference type="InterPro" id="IPR019492">
    <property type="entry name" value="Cyclo-malto-dextrinase_C"/>
</dbReference>
<dbReference type="Pfam" id="PF00128">
    <property type="entry name" value="Alpha-amylase"/>
    <property type="match status" value="1"/>
</dbReference>
<protein>
    <submittedName>
        <fullName evidence="5">Glycoside hydrolase family 13 protein</fullName>
    </submittedName>
</protein>
<keyword evidence="2" id="KW-0326">Glycosidase</keyword>
<dbReference type="Gene3D" id="2.60.40.1180">
    <property type="entry name" value="Golgi alpha-mannosidase II"/>
    <property type="match status" value="1"/>
</dbReference>
<feature type="chain" id="PRO_5026349385" evidence="3">
    <location>
        <begin position="23"/>
        <end position="629"/>
    </location>
</feature>
<dbReference type="GO" id="GO:0005975">
    <property type="term" value="P:carbohydrate metabolic process"/>
    <property type="evidence" value="ECO:0007669"/>
    <property type="project" value="InterPro"/>
</dbReference>
<dbReference type="Gene3D" id="2.60.40.10">
    <property type="entry name" value="Immunoglobulins"/>
    <property type="match status" value="1"/>
</dbReference>
<dbReference type="SUPFAM" id="SSF81296">
    <property type="entry name" value="E set domains"/>
    <property type="match status" value="1"/>
</dbReference>
<feature type="domain" description="Glycosyl hydrolase family 13 catalytic" evidence="4">
    <location>
        <begin position="138"/>
        <end position="541"/>
    </location>
</feature>
<evidence type="ECO:0000256" key="1">
    <source>
        <dbReference type="ARBA" id="ARBA00022801"/>
    </source>
</evidence>
<dbReference type="RefSeq" id="WP_167677728.1">
    <property type="nucleotide sequence ID" value="NZ_CP050313.1"/>
</dbReference>
<dbReference type="Pfam" id="PF10438">
    <property type="entry name" value="Cyc-maltodext_C"/>
    <property type="match status" value="1"/>
</dbReference>